<accession>A0ABS7CBN4</accession>
<evidence type="ECO:0000256" key="3">
    <source>
        <dbReference type="ARBA" id="ARBA00023163"/>
    </source>
</evidence>
<dbReference type="Proteomes" id="UP001519887">
    <property type="component" value="Unassembled WGS sequence"/>
</dbReference>
<dbReference type="EMBL" id="JAHZIK010001151">
    <property type="protein sequence ID" value="MBW7458318.1"/>
    <property type="molecule type" value="Genomic_DNA"/>
</dbReference>
<dbReference type="PANTHER" id="PTHR30146:SF150">
    <property type="entry name" value="ARABINOSE METABOLISM TRANSCRIPTIONAL REPRESSOR"/>
    <property type="match status" value="1"/>
</dbReference>
<dbReference type="Pfam" id="PF13377">
    <property type="entry name" value="Peripla_BP_3"/>
    <property type="match status" value="1"/>
</dbReference>
<comment type="caution">
    <text evidence="5">The sequence shown here is derived from an EMBL/GenBank/DDBJ whole genome shotgun (WGS) entry which is preliminary data.</text>
</comment>
<sequence>REHQLTLRSEHLVRYTTEEKLVKPAAELSALLGQAAGERPTAIVCYNDELAVKLLDVVRGKGLTVPEDLSMVGFDDATLATATEVKLTTLEHPKTRMGEDAVKLLIRLLGQGGSRKPEADIIYEPRLIVRESTAPDGEEIKN</sequence>
<reference evidence="5 6" key="1">
    <citation type="submission" date="2021-07" db="EMBL/GenBank/DDBJ databases">
        <title>Paenibacillus radiodurans sp. nov., isolated from the southeastern edge of Tengger Desert.</title>
        <authorList>
            <person name="Zhang G."/>
        </authorList>
    </citation>
    <scope>NUCLEOTIDE SEQUENCE [LARGE SCALE GENOMIC DNA]</scope>
    <source>
        <strain evidence="5 6">CCM 7311</strain>
    </source>
</reference>
<keyword evidence="6" id="KW-1185">Reference proteome</keyword>
<protein>
    <submittedName>
        <fullName evidence="5">Substrate-binding domain-containing protein</fullName>
    </submittedName>
</protein>
<organism evidence="5 6">
    <name type="scientific">Paenibacillus sepulcri</name>
    <dbReference type="NCBI Taxonomy" id="359917"/>
    <lineage>
        <taxon>Bacteria</taxon>
        <taxon>Bacillati</taxon>
        <taxon>Bacillota</taxon>
        <taxon>Bacilli</taxon>
        <taxon>Bacillales</taxon>
        <taxon>Paenibacillaceae</taxon>
        <taxon>Paenibacillus</taxon>
    </lineage>
</organism>
<feature type="non-terminal residue" evidence="5">
    <location>
        <position position="1"/>
    </location>
</feature>
<evidence type="ECO:0000256" key="1">
    <source>
        <dbReference type="ARBA" id="ARBA00023015"/>
    </source>
</evidence>
<feature type="domain" description="Transcriptional regulator LacI/GalR-like sensor" evidence="4">
    <location>
        <begin position="25"/>
        <end position="133"/>
    </location>
</feature>
<proteinExistence type="predicted"/>
<name>A0ABS7CBN4_9BACL</name>
<evidence type="ECO:0000259" key="4">
    <source>
        <dbReference type="Pfam" id="PF13377"/>
    </source>
</evidence>
<evidence type="ECO:0000313" key="6">
    <source>
        <dbReference type="Proteomes" id="UP001519887"/>
    </source>
</evidence>
<evidence type="ECO:0000256" key="2">
    <source>
        <dbReference type="ARBA" id="ARBA00023125"/>
    </source>
</evidence>
<evidence type="ECO:0000313" key="5">
    <source>
        <dbReference type="EMBL" id="MBW7458318.1"/>
    </source>
</evidence>
<dbReference type="InterPro" id="IPR028082">
    <property type="entry name" value="Peripla_BP_I"/>
</dbReference>
<dbReference type="SUPFAM" id="SSF53822">
    <property type="entry name" value="Periplasmic binding protein-like I"/>
    <property type="match status" value="1"/>
</dbReference>
<dbReference type="Gene3D" id="3.40.50.2300">
    <property type="match status" value="1"/>
</dbReference>
<keyword evidence="3" id="KW-0804">Transcription</keyword>
<gene>
    <name evidence="5" type="ORF">K0U00_30190</name>
</gene>
<keyword evidence="2" id="KW-0238">DNA-binding</keyword>
<keyword evidence="1" id="KW-0805">Transcription regulation</keyword>
<dbReference type="InterPro" id="IPR046335">
    <property type="entry name" value="LacI/GalR-like_sensor"/>
</dbReference>
<dbReference type="PANTHER" id="PTHR30146">
    <property type="entry name" value="LACI-RELATED TRANSCRIPTIONAL REPRESSOR"/>
    <property type="match status" value="1"/>
</dbReference>